<dbReference type="InterPro" id="IPR050572">
    <property type="entry name" value="Fe-S_Ferredoxin"/>
</dbReference>
<dbReference type="SUPFAM" id="SSF54862">
    <property type="entry name" value="4Fe-4S ferredoxins"/>
    <property type="match status" value="1"/>
</dbReference>
<reference evidence="6 7" key="1">
    <citation type="submission" date="2016-10" db="EMBL/GenBank/DDBJ databases">
        <authorList>
            <person name="de Groot N.N."/>
        </authorList>
    </citation>
    <scope>NUCLEOTIDE SEQUENCE [LARGE SCALE GENOMIC DNA]</scope>
    <source>
        <strain evidence="6 7">DSM 15269</strain>
    </source>
</reference>
<keyword evidence="1" id="KW-0004">4Fe-4S</keyword>
<dbReference type="PROSITE" id="PS00198">
    <property type="entry name" value="4FE4S_FER_1"/>
    <property type="match status" value="2"/>
</dbReference>
<proteinExistence type="predicted"/>
<dbReference type="EMBL" id="FNIN01000016">
    <property type="protein sequence ID" value="SDO00921.1"/>
    <property type="molecule type" value="Genomic_DNA"/>
</dbReference>
<name>A0A1H0G263_9BACT</name>
<dbReference type="GO" id="GO:0051539">
    <property type="term" value="F:4 iron, 4 sulfur cluster binding"/>
    <property type="evidence" value="ECO:0007669"/>
    <property type="project" value="UniProtKB-KW"/>
</dbReference>
<keyword evidence="7" id="KW-1185">Reference proteome</keyword>
<keyword evidence="2" id="KW-0479">Metal-binding</keyword>
<keyword evidence="4" id="KW-0411">Iron-sulfur</keyword>
<evidence type="ECO:0000313" key="6">
    <source>
        <dbReference type="EMBL" id="SDO00921.1"/>
    </source>
</evidence>
<dbReference type="InterPro" id="IPR017900">
    <property type="entry name" value="4Fe4S_Fe_S_CS"/>
</dbReference>
<evidence type="ECO:0000259" key="5">
    <source>
        <dbReference type="PROSITE" id="PS51379"/>
    </source>
</evidence>
<dbReference type="InterPro" id="IPR017896">
    <property type="entry name" value="4Fe4S_Fe-S-bd"/>
</dbReference>
<gene>
    <name evidence="6" type="ORF">SAMN04488516_11612</name>
</gene>
<feature type="domain" description="4Fe-4S ferredoxin-type" evidence="5">
    <location>
        <begin position="65"/>
        <end position="94"/>
    </location>
</feature>
<dbReference type="STRING" id="206665.SAMN04488516_11612"/>
<dbReference type="PANTHER" id="PTHR43687:SF1">
    <property type="entry name" value="FERREDOXIN III"/>
    <property type="match status" value="1"/>
</dbReference>
<dbReference type="Proteomes" id="UP000199602">
    <property type="component" value="Unassembled WGS sequence"/>
</dbReference>
<keyword evidence="3" id="KW-0408">Iron</keyword>
<feature type="domain" description="4Fe-4S ferredoxin-type" evidence="5">
    <location>
        <begin position="34"/>
        <end position="63"/>
    </location>
</feature>
<dbReference type="AlphaFoldDB" id="A0A1H0G263"/>
<protein>
    <submittedName>
        <fullName evidence="6">4Fe-4S dicluster domain-containing protein</fullName>
    </submittedName>
</protein>
<evidence type="ECO:0000313" key="7">
    <source>
        <dbReference type="Proteomes" id="UP000199602"/>
    </source>
</evidence>
<dbReference type="OrthoDB" id="9808559at2"/>
<accession>A0A1H0G263</accession>
<dbReference type="Pfam" id="PF12838">
    <property type="entry name" value="Fer4_7"/>
    <property type="match status" value="1"/>
</dbReference>
<dbReference type="Gene3D" id="3.30.70.3270">
    <property type="match status" value="1"/>
</dbReference>
<dbReference type="GO" id="GO:0046872">
    <property type="term" value="F:metal ion binding"/>
    <property type="evidence" value="ECO:0007669"/>
    <property type="project" value="UniProtKB-KW"/>
</dbReference>
<dbReference type="PANTHER" id="PTHR43687">
    <property type="entry name" value="ADENYLYLSULFATE REDUCTASE, BETA SUBUNIT"/>
    <property type="match status" value="1"/>
</dbReference>
<dbReference type="PROSITE" id="PS51379">
    <property type="entry name" value="4FE4S_FER_2"/>
    <property type="match status" value="2"/>
</dbReference>
<evidence type="ECO:0000256" key="3">
    <source>
        <dbReference type="ARBA" id="ARBA00023004"/>
    </source>
</evidence>
<evidence type="ECO:0000256" key="2">
    <source>
        <dbReference type="ARBA" id="ARBA00022723"/>
    </source>
</evidence>
<sequence length="113" mass="13113">MLNFTPTILKNLLSKSSTRLYPFETREPFKNVRGELKINIEECKLCGICAKKCPVNCIKVDKKTGLWEVNPFECVYCGICVDNCPTNCLYFKSEYQTPNQTKHLKTFHKIEKN</sequence>
<organism evidence="6 7">
    <name type="scientific">Desulfonauticus submarinus</name>
    <dbReference type="NCBI Taxonomy" id="206665"/>
    <lineage>
        <taxon>Bacteria</taxon>
        <taxon>Pseudomonadati</taxon>
        <taxon>Thermodesulfobacteriota</taxon>
        <taxon>Desulfovibrionia</taxon>
        <taxon>Desulfovibrionales</taxon>
        <taxon>Desulfonauticaceae</taxon>
        <taxon>Desulfonauticus</taxon>
    </lineage>
</organism>
<dbReference type="RefSeq" id="WP_092066414.1">
    <property type="nucleotide sequence ID" value="NZ_FNIN01000016.1"/>
</dbReference>
<evidence type="ECO:0000256" key="4">
    <source>
        <dbReference type="ARBA" id="ARBA00023014"/>
    </source>
</evidence>
<evidence type="ECO:0000256" key="1">
    <source>
        <dbReference type="ARBA" id="ARBA00022485"/>
    </source>
</evidence>